<dbReference type="InterPro" id="IPR007813">
    <property type="entry name" value="PilN"/>
</dbReference>
<feature type="region of interest" description="Disordered" evidence="2">
    <location>
        <begin position="190"/>
        <end position="209"/>
    </location>
</feature>
<dbReference type="AlphaFoldDB" id="A0A8B6X6Y7"/>
<keyword evidence="3" id="KW-0812">Transmembrane</keyword>
<keyword evidence="3" id="KW-1133">Transmembrane helix</keyword>
<reference evidence="5" key="1">
    <citation type="submission" date="2025-08" db="UniProtKB">
        <authorList>
            <consortium name="RefSeq"/>
        </authorList>
    </citation>
    <scope>IDENTIFICATION</scope>
</reference>
<evidence type="ECO:0000256" key="2">
    <source>
        <dbReference type="SAM" id="MobiDB-lite"/>
    </source>
</evidence>
<dbReference type="GO" id="GO:0043683">
    <property type="term" value="P:type IV pilus assembly"/>
    <property type="evidence" value="ECO:0007669"/>
    <property type="project" value="TreeGrafter"/>
</dbReference>
<accession>A0A8B6X6Y7</accession>
<dbReference type="RefSeq" id="WP_034410098.1">
    <property type="nucleotide sequence ID" value="NZ_AXWS01000002.1"/>
</dbReference>
<dbReference type="PANTHER" id="PTHR40278:SF2">
    <property type="entry name" value="TYPE IV PILUS INNER MEMBRANE COMPONENT PILN"/>
    <property type="match status" value="1"/>
</dbReference>
<evidence type="ECO:0000256" key="3">
    <source>
        <dbReference type="SAM" id="Phobius"/>
    </source>
</evidence>
<keyword evidence="4" id="KW-1185">Reference proteome</keyword>
<dbReference type="Pfam" id="PF05137">
    <property type="entry name" value="PilN"/>
    <property type="match status" value="1"/>
</dbReference>
<dbReference type="Proteomes" id="UP000675920">
    <property type="component" value="Unplaced"/>
</dbReference>
<organism evidence="4 5">
    <name type="scientific">Derxia gummosa DSM 723</name>
    <dbReference type="NCBI Taxonomy" id="1121388"/>
    <lineage>
        <taxon>Bacteria</taxon>
        <taxon>Pseudomonadati</taxon>
        <taxon>Pseudomonadota</taxon>
        <taxon>Betaproteobacteria</taxon>
        <taxon>Burkholderiales</taxon>
        <taxon>Alcaligenaceae</taxon>
        <taxon>Derxia</taxon>
    </lineage>
</organism>
<keyword evidence="1" id="KW-0175">Coiled coil</keyword>
<protein>
    <submittedName>
        <fullName evidence="5">PilN domain-containing protein</fullName>
    </submittedName>
</protein>
<name>A0A8B6X6Y7_9BURK</name>
<dbReference type="OrthoDB" id="5296173at2"/>
<proteinExistence type="predicted"/>
<keyword evidence="3" id="KW-0472">Membrane</keyword>
<dbReference type="InterPro" id="IPR052534">
    <property type="entry name" value="Extracell_DNA_Util/SecSys_Comp"/>
</dbReference>
<feature type="coiled-coil region" evidence="1">
    <location>
        <begin position="59"/>
        <end position="96"/>
    </location>
</feature>
<feature type="transmembrane region" description="Helical" evidence="3">
    <location>
        <begin position="23"/>
        <end position="51"/>
    </location>
</feature>
<evidence type="ECO:0000256" key="1">
    <source>
        <dbReference type="SAM" id="Coils"/>
    </source>
</evidence>
<sequence>MTVITINLLPHRELKRAQRRRDFYVLSGLFAGAGAAIVLLVGAIISGYVAVQQSRNEFIKQENAALDKQIAEVAQLKQEIDALRERQQAVENLQTDRNIPVYLFTELVNQVPEGIYLRSFKQEGLKVTLTGLAQSNERVSELLRNLANNSSYIEKPNLIEIKVSQQQSRRGSRLFDFSLDMLLKRPVVEAPEKPGAAKKRSVPVTPAAQ</sequence>
<dbReference type="GO" id="GO:0043107">
    <property type="term" value="P:type IV pilus-dependent motility"/>
    <property type="evidence" value="ECO:0007669"/>
    <property type="project" value="TreeGrafter"/>
</dbReference>
<dbReference type="PANTHER" id="PTHR40278">
    <property type="entry name" value="DNA UTILIZATION PROTEIN HOFN"/>
    <property type="match status" value="1"/>
</dbReference>
<evidence type="ECO:0000313" key="4">
    <source>
        <dbReference type="Proteomes" id="UP000675920"/>
    </source>
</evidence>
<evidence type="ECO:0000313" key="5">
    <source>
        <dbReference type="RefSeq" id="WP_034410098.1"/>
    </source>
</evidence>